<dbReference type="InterPro" id="IPR011990">
    <property type="entry name" value="TPR-like_helical_dom_sf"/>
</dbReference>
<feature type="compositionally biased region" description="Polar residues" evidence="2">
    <location>
        <begin position="208"/>
        <end position="217"/>
    </location>
</feature>
<dbReference type="SUPFAM" id="SSF48452">
    <property type="entry name" value="TPR-like"/>
    <property type="match status" value="1"/>
</dbReference>
<feature type="region of interest" description="Disordered" evidence="2">
    <location>
        <begin position="25"/>
        <end position="53"/>
    </location>
</feature>
<dbReference type="AlphaFoldDB" id="A0A538UBW5"/>
<dbReference type="Pfam" id="PF14559">
    <property type="entry name" value="TPR_19"/>
    <property type="match status" value="1"/>
</dbReference>
<protein>
    <submittedName>
        <fullName evidence="4">Tetratricopeptide repeat protein</fullName>
    </submittedName>
</protein>
<sequence>MSVRRPLSFAVLFLLAATTALAMSSGPGAPPPPIGTPDKPDIPSGSDAVHGVATARQEAEQSYALSYEEVGKGNQDLEDGKAKNAGKHFRRALDHGEKAVLLDERYHEAWNLVGYSARRLGDYDQAFKAYDKCLSIKPDYAPAREYLGEAWLEKGDTKKAREQLVWLEHLGATVELKTLKDRFDAWTAAHPDSSAAPAAKPATTDSTNATGARSSGN</sequence>
<evidence type="ECO:0000256" key="3">
    <source>
        <dbReference type="SAM" id="SignalP"/>
    </source>
</evidence>
<keyword evidence="3" id="KW-0732">Signal</keyword>
<feature type="compositionally biased region" description="Low complexity" evidence="2">
    <location>
        <begin position="190"/>
        <end position="207"/>
    </location>
</feature>
<evidence type="ECO:0000256" key="2">
    <source>
        <dbReference type="SAM" id="MobiDB-lite"/>
    </source>
</evidence>
<reference evidence="4 5" key="1">
    <citation type="journal article" date="2019" name="Nat. Microbiol.">
        <title>Mediterranean grassland soil C-N compound turnover is dependent on rainfall and depth, and is mediated by genomically divergent microorganisms.</title>
        <authorList>
            <person name="Diamond S."/>
            <person name="Andeer P.F."/>
            <person name="Li Z."/>
            <person name="Crits-Christoph A."/>
            <person name="Burstein D."/>
            <person name="Anantharaman K."/>
            <person name="Lane K.R."/>
            <person name="Thomas B.C."/>
            <person name="Pan C."/>
            <person name="Northen T.R."/>
            <person name="Banfield J.F."/>
        </authorList>
    </citation>
    <scope>NUCLEOTIDE SEQUENCE [LARGE SCALE GENOMIC DNA]</scope>
    <source>
        <strain evidence="4">WS_11</strain>
    </source>
</reference>
<dbReference type="Gene3D" id="1.25.40.10">
    <property type="entry name" value="Tetratricopeptide repeat domain"/>
    <property type="match status" value="1"/>
</dbReference>
<feature type="signal peptide" evidence="3">
    <location>
        <begin position="1"/>
        <end position="22"/>
    </location>
</feature>
<dbReference type="PROSITE" id="PS50005">
    <property type="entry name" value="TPR"/>
    <property type="match status" value="1"/>
</dbReference>
<accession>A0A538UBW5</accession>
<evidence type="ECO:0000313" key="5">
    <source>
        <dbReference type="Proteomes" id="UP000319771"/>
    </source>
</evidence>
<gene>
    <name evidence="4" type="ORF">E6K81_04900</name>
</gene>
<feature type="region of interest" description="Disordered" evidence="2">
    <location>
        <begin position="190"/>
        <end position="217"/>
    </location>
</feature>
<keyword evidence="1" id="KW-0802">TPR repeat</keyword>
<evidence type="ECO:0000313" key="4">
    <source>
        <dbReference type="EMBL" id="TMQ73340.1"/>
    </source>
</evidence>
<name>A0A538UBW5_UNCEI</name>
<dbReference type="Proteomes" id="UP000319771">
    <property type="component" value="Unassembled WGS sequence"/>
</dbReference>
<feature type="repeat" description="TPR" evidence="1">
    <location>
        <begin position="107"/>
        <end position="140"/>
    </location>
</feature>
<dbReference type="SMART" id="SM00028">
    <property type="entry name" value="TPR"/>
    <property type="match status" value="1"/>
</dbReference>
<organism evidence="4 5">
    <name type="scientific">Eiseniibacteriota bacterium</name>
    <dbReference type="NCBI Taxonomy" id="2212470"/>
    <lineage>
        <taxon>Bacteria</taxon>
        <taxon>Candidatus Eiseniibacteriota</taxon>
    </lineage>
</organism>
<dbReference type="InterPro" id="IPR019734">
    <property type="entry name" value="TPR_rpt"/>
</dbReference>
<dbReference type="EMBL" id="VBPB01000072">
    <property type="protein sequence ID" value="TMQ73340.1"/>
    <property type="molecule type" value="Genomic_DNA"/>
</dbReference>
<proteinExistence type="predicted"/>
<evidence type="ECO:0000256" key="1">
    <source>
        <dbReference type="PROSITE-ProRule" id="PRU00339"/>
    </source>
</evidence>
<feature type="chain" id="PRO_5022009802" evidence="3">
    <location>
        <begin position="23"/>
        <end position="217"/>
    </location>
</feature>
<comment type="caution">
    <text evidence="4">The sequence shown here is derived from an EMBL/GenBank/DDBJ whole genome shotgun (WGS) entry which is preliminary data.</text>
</comment>